<reference evidence="2 3" key="1">
    <citation type="journal article" date="2014" name="BMC Genomics">
        <title>Genome sequencing of four Aureobasidium pullulans varieties: biotechnological potential, stress tolerance, and description of new species.</title>
        <authorList>
            <person name="Gostin Ar C."/>
            <person name="Ohm R.A."/>
            <person name="Kogej T."/>
            <person name="Sonjak S."/>
            <person name="Turk M."/>
            <person name="Zajc J."/>
            <person name="Zalar P."/>
            <person name="Grube M."/>
            <person name="Sun H."/>
            <person name="Han J."/>
            <person name="Sharma A."/>
            <person name="Chiniquy J."/>
            <person name="Ngan C.Y."/>
            <person name="Lipzen A."/>
            <person name="Barry K."/>
            <person name="Grigoriev I.V."/>
            <person name="Gunde-Cimerman N."/>
        </authorList>
    </citation>
    <scope>NUCLEOTIDE SEQUENCE [LARGE SCALE GENOMIC DNA]</scope>
    <source>
        <strain evidence="2 3">CBS 147.97</strain>
    </source>
</reference>
<dbReference type="Proteomes" id="UP000027730">
    <property type="component" value="Unassembled WGS sequence"/>
</dbReference>
<dbReference type="GeneID" id="25413558"/>
<evidence type="ECO:0000313" key="3">
    <source>
        <dbReference type="Proteomes" id="UP000027730"/>
    </source>
</evidence>
<feature type="region of interest" description="Disordered" evidence="1">
    <location>
        <begin position="218"/>
        <end position="261"/>
    </location>
</feature>
<feature type="compositionally biased region" description="Polar residues" evidence="1">
    <location>
        <begin position="175"/>
        <end position="192"/>
    </location>
</feature>
<evidence type="ECO:0000256" key="1">
    <source>
        <dbReference type="SAM" id="MobiDB-lite"/>
    </source>
</evidence>
<organism evidence="2 3">
    <name type="scientific">Aureobasidium namibiae CBS 147.97</name>
    <dbReference type="NCBI Taxonomy" id="1043004"/>
    <lineage>
        <taxon>Eukaryota</taxon>
        <taxon>Fungi</taxon>
        <taxon>Dikarya</taxon>
        <taxon>Ascomycota</taxon>
        <taxon>Pezizomycotina</taxon>
        <taxon>Dothideomycetes</taxon>
        <taxon>Dothideomycetidae</taxon>
        <taxon>Dothideales</taxon>
        <taxon>Saccotheciaceae</taxon>
        <taxon>Aureobasidium</taxon>
    </lineage>
</organism>
<evidence type="ECO:0000313" key="2">
    <source>
        <dbReference type="EMBL" id="KEQ73286.1"/>
    </source>
</evidence>
<accession>A0A074XFA0</accession>
<gene>
    <name evidence="2" type="ORF">M436DRAFT_63603</name>
</gene>
<dbReference type="EMBL" id="KL584709">
    <property type="protein sequence ID" value="KEQ73286.1"/>
    <property type="molecule type" value="Genomic_DNA"/>
</dbReference>
<proteinExistence type="predicted"/>
<sequence>MATPAPLDDVMRELKKIPMTKQQFEQTKARIIQSRAEAETNDPLLKIAKMTQNCIKDIRDRLAYIAERREQKAQEEEQRTIAFATALAERNKVKATEKSTKQGQKTHRTRIEVWRDEVKQLALLEKKPTLGTTALKQQNPSLQNTTKRPLDSEVVFFEDLAGTASTPVNKRMKTAAQNDSSSLVAPPTSSKKSIPWLSTRASMADEDVFADDDCHFPNPEIRLHDKKNKRNAHNDNENIDDDDADEDINRDEDDLNSEDSYGSELTELEQMLTIEMAMVGVMTLLLARNNEALRDTPTY</sequence>
<feature type="compositionally biased region" description="Acidic residues" evidence="1">
    <location>
        <begin position="237"/>
        <end position="257"/>
    </location>
</feature>
<name>A0A074XFA0_9PEZI</name>
<protein>
    <submittedName>
        <fullName evidence="2">Uncharacterized protein</fullName>
    </submittedName>
</protein>
<keyword evidence="3" id="KW-1185">Reference proteome</keyword>
<feature type="region of interest" description="Disordered" evidence="1">
    <location>
        <begin position="168"/>
        <end position="196"/>
    </location>
</feature>
<dbReference type="HOGENOM" id="CLU_990405_0_0_1"/>
<dbReference type="OrthoDB" id="3921190at2759"/>
<dbReference type="RefSeq" id="XP_013427626.1">
    <property type="nucleotide sequence ID" value="XM_013572172.1"/>
</dbReference>
<dbReference type="AlphaFoldDB" id="A0A074XFA0"/>